<evidence type="ECO:0000256" key="1">
    <source>
        <dbReference type="SAM" id="SignalP"/>
    </source>
</evidence>
<sequence length="197" mass="21793">MKHQVFMRFGVTCILPAIVGLVQVLASSESTSDGEVAVFYRNITRTIGDETISILTTCSYTDIDCENWCLTAAGPVSTAILDDCEADCNDDYCWPSSARVEFPKNSGQFVFPSDLIERARDEKLARLHTAYYQNTVDNTHPSLQRRDLSACLLTCRTFSQFATYIPYIVARTIANGLARLACPAICYKTFGPLATTS</sequence>
<evidence type="ECO:0000313" key="3">
    <source>
        <dbReference type="Proteomes" id="UP000054166"/>
    </source>
</evidence>
<organism evidence="2 3">
    <name type="scientific">Piloderma croceum (strain F 1598)</name>
    <dbReference type="NCBI Taxonomy" id="765440"/>
    <lineage>
        <taxon>Eukaryota</taxon>
        <taxon>Fungi</taxon>
        <taxon>Dikarya</taxon>
        <taxon>Basidiomycota</taxon>
        <taxon>Agaricomycotina</taxon>
        <taxon>Agaricomycetes</taxon>
        <taxon>Agaricomycetidae</taxon>
        <taxon>Atheliales</taxon>
        <taxon>Atheliaceae</taxon>
        <taxon>Piloderma</taxon>
    </lineage>
</organism>
<dbReference type="Proteomes" id="UP000054166">
    <property type="component" value="Unassembled WGS sequence"/>
</dbReference>
<accession>A0A0C3B6C3</accession>
<feature type="signal peptide" evidence="1">
    <location>
        <begin position="1"/>
        <end position="26"/>
    </location>
</feature>
<dbReference type="AlphaFoldDB" id="A0A0C3B6C3"/>
<dbReference type="EMBL" id="KN832997">
    <property type="protein sequence ID" value="KIM81783.1"/>
    <property type="molecule type" value="Genomic_DNA"/>
</dbReference>
<evidence type="ECO:0008006" key="4">
    <source>
        <dbReference type="Google" id="ProtNLM"/>
    </source>
</evidence>
<gene>
    <name evidence="2" type="ORF">PILCRDRAFT_490025</name>
</gene>
<dbReference type="InParanoid" id="A0A0C3B6C3"/>
<keyword evidence="1" id="KW-0732">Signal</keyword>
<dbReference type="OrthoDB" id="2936396at2759"/>
<proteinExistence type="predicted"/>
<reference evidence="3" key="2">
    <citation type="submission" date="2015-01" db="EMBL/GenBank/DDBJ databases">
        <title>Evolutionary Origins and Diversification of the Mycorrhizal Mutualists.</title>
        <authorList>
            <consortium name="DOE Joint Genome Institute"/>
            <consortium name="Mycorrhizal Genomics Consortium"/>
            <person name="Kohler A."/>
            <person name="Kuo A."/>
            <person name="Nagy L.G."/>
            <person name="Floudas D."/>
            <person name="Copeland A."/>
            <person name="Barry K.W."/>
            <person name="Cichocki N."/>
            <person name="Veneault-Fourrey C."/>
            <person name="LaButti K."/>
            <person name="Lindquist E.A."/>
            <person name="Lipzen A."/>
            <person name="Lundell T."/>
            <person name="Morin E."/>
            <person name="Murat C."/>
            <person name="Riley R."/>
            <person name="Ohm R."/>
            <person name="Sun H."/>
            <person name="Tunlid A."/>
            <person name="Henrissat B."/>
            <person name="Grigoriev I.V."/>
            <person name="Hibbett D.S."/>
            <person name="Martin F."/>
        </authorList>
    </citation>
    <scope>NUCLEOTIDE SEQUENCE [LARGE SCALE GENOMIC DNA]</scope>
    <source>
        <strain evidence="3">F 1598</strain>
    </source>
</reference>
<protein>
    <recommendedName>
        <fullName evidence="4">Apple domain-containing protein</fullName>
    </recommendedName>
</protein>
<name>A0A0C3B6C3_PILCF</name>
<evidence type="ECO:0000313" key="2">
    <source>
        <dbReference type="EMBL" id="KIM81783.1"/>
    </source>
</evidence>
<reference evidence="2 3" key="1">
    <citation type="submission" date="2014-04" db="EMBL/GenBank/DDBJ databases">
        <authorList>
            <consortium name="DOE Joint Genome Institute"/>
            <person name="Kuo A."/>
            <person name="Tarkka M."/>
            <person name="Buscot F."/>
            <person name="Kohler A."/>
            <person name="Nagy L.G."/>
            <person name="Floudas D."/>
            <person name="Copeland A."/>
            <person name="Barry K.W."/>
            <person name="Cichocki N."/>
            <person name="Veneault-Fourrey C."/>
            <person name="LaButti K."/>
            <person name="Lindquist E.A."/>
            <person name="Lipzen A."/>
            <person name="Lundell T."/>
            <person name="Morin E."/>
            <person name="Murat C."/>
            <person name="Sun H."/>
            <person name="Tunlid A."/>
            <person name="Henrissat B."/>
            <person name="Grigoriev I.V."/>
            <person name="Hibbett D.S."/>
            <person name="Martin F."/>
            <person name="Nordberg H.P."/>
            <person name="Cantor M.N."/>
            <person name="Hua S.X."/>
        </authorList>
    </citation>
    <scope>NUCLEOTIDE SEQUENCE [LARGE SCALE GENOMIC DNA]</scope>
    <source>
        <strain evidence="2 3">F 1598</strain>
    </source>
</reference>
<keyword evidence="3" id="KW-1185">Reference proteome</keyword>
<feature type="chain" id="PRO_5002172515" description="Apple domain-containing protein" evidence="1">
    <location>
        <begin position="27"/>
        <end position="197"/>
    </location>
</feature>
<dbReference type="HOGENOM" id="CLU_1384625_0_0_1"/>